<keyword evidence="5" id="KW-1185">Reference proteome</keyword>
<dbReference type="InterPro" id="IPR016181">
    <property type="entry name" value="Acyl_CoA_acyltransferase"/>
</dbReference>
<dbReference type="Gene3D" id="3.40.630.30">
    <property type="match status" value="1"/>
</dbReference>
<keyword evidence="2" id="KW-0012">Acyltransferase</keyword>
<sequence>MTREGVFEVEYDDGDEDYEAAVSVRYAVFVEEQGVPEDLELDEHEADAVHFVAYDEGEPVGAARLRDYGDGDAKVERVAVLVDRRGEGWGGRLMDAVEAAAAERGFDRLVLNSQTHAAGFYRRRGYEQVGGEFEEAGIPHVTMVKSVASADDGSTV</sequence>
<dbReference type="GO" id="GO:0016746">
    <property type="term" value="F:acyltransferase activity"/>
    <property type="evidence" value="ECO:0007669"/>
    <property type="project" value="UniProtKB-KW"/>
</dbReference>
<dbReference type="RefSeq" id="WP_267625005.1">
    <property type="nucleotide sequence ID" value="NZ_JAODIW010000010.1"/>
</dbReference>
<name>A0ABD5P7T3_9EURY</name>
<proteinExistence type="predicted"/>
<feature type="domain" description="N-acetyltransferase" evidence="3">
    <location>
        <begin position="9"/>
        <end position="148"/>
    </location>
</feature>
<dbReference type="InterPro" id="IPR050832">
    <property type="entry name" value="Bact_Acetyltransf"/>
</dbReference>
<dbReference type="InterPro" id="IPR000182">
    <property type="entry name" value="GNAT_dom"/>
</dbReference>
<comment type="caution">
    <text evidence="4">The sequence shown here is derived from an EMBL/GenBank/DDBJ whole genome shotgun (WGS) entry which is preliminary data.</text>
</comment>
<gene>
    <name evidence="4" type="ORF">ACFO0N_01240</name>
</gene>
<evidence type="ECO:0000259" key="3">
    <source>
        <dbReference type="PROSITE" id="PS51186"/>
    </source>
</evidence>
<dbReference type="PROSITE" id="PS51186">
    <property type="entry name" value="GNAT"/>
    <property type="match status" value="1"/>
</dbReference>
<dbReference type="PANTHER" id="PTHR43877:SF2">
    <property type="entry name" value="AMINOALKYLPHOSPHONATE N-ACETYLTRANSFERASE-RELATED"/>
    <property type="match status" value="1"/>
</dbReference>
<evidence type="ECO:0000313" key="5">
    <source>
        <dbReference type="Proteomes" id="UP001595921"/>
    </source>
</evidence>
<accession>A0ABD5P7T3</accession>
<dbReference type="Proteomes" id="UP001595921">
    <property type="component" value="Unassembled WGS sequence"/>
</dbReference>
<protein>
    <submittedName>
        <fullName evidence="4">GNAT family N-acetyltransferase</fullName>
    </submittedName>
</protein>
<dbReference type="Pfam" id="PF13673">
    <property type="entry name" value="Acetyltransf_10"/>
    <property type="match status" value="1"/>
</dbReference>
<dbReference type="PANTHER" id="PTHR43877">
    <property type="entry name" value="AMINOALKYLPHOSPHONATE N-ACETYLTRANSFERASE-RELATED-RELATED"/>
    <property type="match status" value="1"/>
</dbReference>
<dbReference type="SUPFAM" id="SSF55729">
    <property type="entry name" value="Acyl-CoA N-acyltransferases (Nat)"/>
    <property type="match status" value="1"/>
</dbReference>
<dbReference type="AlphaFoldDB" id="A0ABD5P7T3"/>
<evidence type="ECO:0000313" key="4">
    <source>
        <dbReference type="EMBL" id="MFC4356569.1"/>
    </source>
</evidence>
<organism evidence="4 5">
    <name type="scientific">Halobium salinum</name>
    <dbReference type="NCBI Taxonomy" id="1364940"/>
    <lineage>
        <taxon>Archaea</taxon>
        <taxon>Methanobacteriati</taxon>
        <taxon>Methanobacteriota</taxon>
        <taxon>Stenosarchaea group</taxon>
        <taxon>Halobacteria</taxon>
        <taxon>Halobacteriales</taxon>
        <taxon>Haloferacaceae</taxon>
        <taxon>Halobium</taxon>
    </lineage>
</organism>
<dbReference type="EMBL" id="JBHSDS010000002">
    <property type="protein sequence ID" value="MFC4356569.1"/>
    <property type="molecule type" value="Genomic_DNA"/>
</dbReference>
<reference evidence="4 5" key="1">
    <citation type="journal article" date="2019" name="Int. J. Syst. Evol. Microbiol.">
        <title>The Global Catalogue of Microorganisms (GCM) 10K type strain sequencing project: providing services to taxonomists for standard genome sequencing and annotation.</title>
        <authorList>
            <consortium name="The Broad Institute Genomics Platform"/>
            <consortium name="The Broad Institute Genome Sequencing Center for Infectious Disease"/>
            <person name="Wu L."/>
            <person name="Ma J."/>
        </authorList>
    </citation>
    <scope>NUCLEOTIDE SEQUENCE [LARGE SCALE GENOMIC DNA]</scope>
    <source>
        <strain evidence="4 5">CGMCC 1.12553</strain>
    </source>
</reference>
<evidence type="ECO:0000256" key="1">
    <source>
        <dbReference type="ARBA" id="ARBA00022679"/>
    </source>
</evidence>
<evidence type="ECO:0000256" key="2">
    <source>
        <dbReference type="ARBA" id="ARBA00023315"/>
    </source>
</evidence>
<dbReference type="CDD" id="cd04301">
    <property type="entry name" value="NAT_SF"/>
    <property type="match status" value="1"/>
</dbReference>
<keyword evidence="1" id="KW-0808">Transferase</keyword>